<comment type="caution">
    <text evidence="14">The sequence shown here is derived from an EMBL/GenBank/DDBJ whole genome shotgun (WGS) entry which is preliminary data.</text>
</comment>
<dbReference type="InterPro" id="IPR046342">
    <property type="entry name" value="CBS_dom_sf"/>
</dbReference>
<keyword evidence="8" id="KW-0862">Zinc</keyword>
<comment type="cofactor">
    <cofactor evidence="1">
        <name>Zn(2+)</name>
        <dbReference type="ChEBI" id="CHEBI:29105"/>
    </cofactor>
</comment>
<proteinExistence type="inferred from homology"/>
<dbReference type="CDD" id="cd06161">
    <property type="entry name" value="S2P-M50_SpoIVFB"/>
    <property type="match status" value="1"/>
</dbReference>
<dbReference type="OrthoDB" id="166377at2"/>
<dbReference type="SUPFAM" id="SSF54631">
    <property type="entry name" value="CBS-domain pair"/>
    <property type="match status" value="1"/>
</dbReference>
<keyword evidence="15" id="KW-1185">Reference proteome</keyword>
<reference evidence="14 15" key="1">
    <citation type="submission" date="2016-02" db="EMBL/GenBank/DDBJ databases">
        <title>Anaerosporomusa subterraneum gen. nov., sp. nov., a spore-forming obligate anaerobe isolated from saprolite.</title>
        <authorList>
            <person name="Choi J.K."/>
            <person name="Shah M."/>
            <person name="Yee N."/>
        </authorList>
    </citation>
    <scope>NUCLEOTIDE SEQUENCE [LARGE SCALE GENOMIC DNA]</scope>
    <source>
        <strain evidence="14 15">RU4</strain>
    </source>
</reference>
<keyword evidence="10" id="KW-0482">Metalloprotease</keyword>
<dbReference type="PANTHER" id="PTHR39188:SF3">
    <property type="entry name" value="STAGE IV SPORULATION PROTEIN FB"/>
    <property type="match status" value="1"/>
</dbReference>
<feature type="transmembrane region" description="Helical" evidence="12">
    <location>
        <begin position="155"/>
        <end position="178"/>
    </location>
</feature>
<gene>
    <name evidence="14" type="ORF">AXX12_14700</name>
</gene>
<comment type="subcellular location">
    <subcellularLocation>
        <location evidence="2">Membrane</location>
        <topology evidence="2">Multi-pass membrane protein</topology>
    </subcellularLocation>
</comment>
<feature type="transmembrane region" description="Helical" evidence="12">
    <location>
        <begin position="84"/>
        <end position="109"/>
    </location>
</feature>
<accession>A0A154BN49</accession>
<evidence type="ECO:0000256" key="4">
    <source>
        <dbReference type="ARBA" id="ARBA00022670"/>
    </source>
</evidence>
<evidence type="ECO:0000256" key="10">
    <source>
        <dbReference type="ARBA" id="ARBA00023049"/>
    </source>
</evidence>
<evidence type="ECO:0000256" key="1">
    <source>
        <dbReference type="ARBA" id="ARBA00001947"/>
    </source>
</evidence>
<organism evidence="14 15">
    <name type="scientific">Anaerosporomusa subterranea</name>
    <dbReference type="NCBI Taxonomy" id="1794912"/>
    <lineage>
        <taxon>Bacteria</taxon>
        <taxon>Bacillati</taxon>
        <taxon>Bacillota</taxon>
        <taxon>Negativicutes</taxon>
        <taxon>Acetonemataceae</taxon>
        <taxon>Anaerosporomusa</taxon>
    </lineage>
</organism>
<evidence type="ECO:0000256" key="3">
    <source>
        <dbReference type="ARBA" id="ARBA00007931"/>
    </source>
</evidence>
<keyword evidence="11 12" id="KW-0472">Membrane</keyword>
<dbReference type="GO" id="GO:0006508">
    <property type="term" value="P:proteolysis"/>
    <property type="evidence" value="ECO:0007669"/>
    <property type="project" value="UniProtKB-KW"/>
</dbReference>
<dbReference type="Pfam" id="PF02163">
    <property type="entry name" value="Peptidase_M50"/>
    <property type="match status" value="2"/>
</dbReference>
<keyword evidence="6" id="KW-0479">Metal-binding</keyword>
<evidence type="ECO:0000256" key="8">
    <source>
        <dbReference type="ARBA" id="ARBA00022833"/>
    </source>
</evidence>
<dbReference type="GO" id="GO:0008237">
    <property type="term" value="F:metallopeptidase activity"/>
    <property type="evidence" value="ECO:0007669"/>
    <property type="project" value="UniProtKB-KW"/>
</dbReference>
<dbReference type="GO" id="GO:0016020">
    <property type="term" value="C:membrane"/>
    <property type="evidence" value="ECO:0007669"/>
    <property type="project" value="UniProtKB-SubCell"/>
</dbReference>
<keyword evidence="9 12" id="KW-1133">Transmembrane helix</keyword>
<keyword evidence="5 12" id="KW-0812">Transmembrane</keyword>
<feature type="domain" description="Peptidase M50" evidence="13">
    <location>
        <begin position="113"/>
        <end position="159"/>
    </location>
</feature>
<dbReference type="GO" id="GO:0046872">
    <property type="term" value="F:metal ion binding"/>
    <property type="evidence" value="ECO:0007669"/>
    <property type="project" value="UniProtKB-KW"/>
</dbReference>
<evidence type="ECO:0000256" key="7">
    <source>
        <dbReference type="ARBA" id="ARBA00022801"/>
    </source>
</evidence>
<evidence type="ECO:0000259" key="13">
    <source>
        <dbReference type="Pfam" id="PF02163"/>
    </source>
</evidence>
<dbReference type="PANTHER" id="PTHR39188">
    <property type="entry name" value="MEMBRANE-ASSOCIATED ZINC METALLOPROTEASE M50B"/>
    <property type="match status" value="1"/>
</dbReference>
<evidence type="ECO:0000256" key="11">
    <source>
        <dbReference type="ARBA" id="ARBA00023136"/>
    </source>
</evidence>
<evidence type="ECO:0000256" key="12">
    <source>
        <dbReference type="SAM" id="Phobius"/>
    </source>
</evidence>
<comment type="similarity">
    <text evidence="3">Belongs to the peptidase M50B family.</text>
</comment>
<keyword evidence="4" id="KW-0645">Protease</keyword>
<dbReference type="STRING" id="1794912.AXX12_14700"/>
<dbReference type="Proteomes" id="UP000076268">
    <property type="component" value="Unassembled WGS sequence"/>
</dbReference>
<evidence type="ECO:0000313" key="15">
    <source>
        <dbReference type="Proteomes" id="UP000076268"/>
    </source>
</evidence>
<feature type="domain" description="Peptidase M50" evidence="13">
    <location>
        <begin position="33"/>
        <end position="108"/>
    </location>
</feature>
<dbReference type="InterPro" id="IPR008915">
    <property type="entry name" value="Peptidase_M50"/>
</dbReference>
<evidence type="ECO:0000256" key="6">
    <source>
        <dbReference type="ARBA" id="ARBA00022723"/>
    </source>
</evidence>
<dbReference type="EMBL" id="LSGP01000025">
    <property type="protein sequence ID" value="KYZ75394.1"/>
    <property type="molecule type" value="Genomic_DNA"/>
</dbReference>
<evidence type="ECO:0000256" key="9">
    <source>
        <dbReference type="ARBA" id="ARBA00022989"/>
    </source>
</evidence>
<name>A0A154BN49_ANASB</name>
<dbReference type="AlphaFoldDB" id="A0A154BN49"/>
<sequence>MRAGRVAGVQILISPWFLILLIVFSFSGMLVKVIGVFASVLWHESAHAMAARLLGYTVREVELLPFGGVARIDRLGEADSQNDLFVALVGPVASFVMAAMIAILSHYVQNWDWRFFFQTNLMLGWFNLIPALPLDGGRILRAWLSQLCGYRKATTAVVFVSWLISGGFLIVAVLQFVFHSDVNITLLFAAGFIALASRKEMAAVGFRAMRILSQKKADMMRRGVMPTAHFTAVEDCLVRDVIALFQPEQYHMILIVDKGFRMRGSLTETDVWESIPDKGMMAKIGDFL</sequence>
<feature type="transmembrane region" description="Helical" evidence="12">
    <location>
        <begin position="184"/>
        <end position="206"/>
    </location>
</feature>
<feature type="transmembrane region" description="Helical" evidence="12">
    <location>
        <begin position="16"/>
        <end position="42"/>
    </location>
</feature>
<evidence type="ECO:0000256" key="5">
    <source>
        <dbReference type="ARBA" id="ARBA00022692"/>
    </source>
</evidence>
<protein>
    <submittedName>
        <fullName evidence="14">Peptidase M50</fullName>
    </submittedName>
</protein>
<keyword evidence="7" id="KW-0378">Hydrolase</keyword>
<dbReference type="RefSeq" id="WP_066245157.1">
    <property type="nucleotide sequence ID" value="NZ_LSGP01000025.1"/>
</dbReference>
<evidence type="ECO:0000313" key="14">
    <source>
        <dbReference type="EMBL" id="KYZ75394.1"/>
    </source>
</evidence>
<evidence type="ECO:0000256" key="2">
    <source>
        <dbReference type="ARBA" id="ARBA00004141"/>
    </source>
</evidence>